<proteinExistence type="predicted"/>
<dbReference type="Proteomes" id="UP000676336">
    <property type="component" value="Unassembled WGS sequence"/>
</dbReference>
<protein>
    <submittedName>
        <fullName evidence="2">Uncharacterized protein</fullName>
    </submittedName>
</protein>
<dbReference type="EMBL" id="CAJOBI010023161">
    <property type="protein sequence ID" value="CAF4228908.1"/>
    <property type="molecule type" value="Genomic_DNA"/>
</dbReference>
<evidence type="ECO:0000313" key="5">
    <source>
        <dbReference type="Proteomes" id="UP000676336"/>
    </source>
</evidence>
<name>A0A8S2SIY3_9BILA</name>
<dbReference type="EMBL" id="CAJOBJ010026399">
    <property type="protein sequence ID" value="CAF4246592.1"/>
    <property type="molecule type" value="Genomic_DNA"/>
</dbReference>
<evidence type="ECO:0000313" key="3">
    <source>
        <dbReference type="EMBL" id="CAF4246592.1"/>
    </source>
</evidence>
<dbReference type="EMBL" id="CAJOBH010289869">
    <property type="protein sequence ID" value="CAF5179768.1"/>
    <property type="molecule type" value="Genomic_DNA"/>
</dbReference>
<reference evidence="2" key="1">
    <citation type="submission" date="2021-02" db="EMBL/GenBank/DDBJ databases">
        <authorList>
            <person name="Nowell W R."/>
        </authorList>
    </citation>
    <scope>NUCLEOTIDE SEQUENCE</scope>
</reference>
<accession>A0A8S2SIY3</accession>
<feature type="compositionally biased region" description="Low complexity" evidence="1">
    <location>
        <begin position="56"/>
        <end position="77"/>
    </location>
</feature>
<evidence type="ECO:0000313" key="2">
    <source>
        <dbReference type="EMBL" id="CAF4228908.1"/>
    </source>
</evidence>
<dbReference type="Proteomes" id="UP000681720">
    <property type="component" value="Unassembled WGS sequence"/>
</dbReference>
<gene>
    <name evidence="4" type="ORF">BYL167_LOCUS78782</name>
    <name evidence="3" type="ORF">GIL414_LOCUS23499</name>
    <name evidence="2" type="ORF">SMN809_LOCUS23052</name>
</gene>
<comment type="caution">
    <text evidence="2">The sequence shown here is derived from an EMBL/GenBank/DDBJ whole genome shotgun (WGS) entry which is preliminary data.</text>
</comment>
<feature type="non-terminal residue" evidence="2">
    <location>
        <position position="1"/>
    </location>
</feature>
<evidence type="ECO:0000256" key="1">
    <source>
        <dbReference type="SAM" id="MobiDB-lite"/>
    </source>
</evidence>
<feature type="region of interest" description="Disordered" evidence="1">
    <location>
        <begin position="44"/>
        <end position="85"/>
    </location>
</feature>
<dbReference type="Proteomes" id="UP000681967">
    <property type="component" value="Unassembled WGS sequence"/>
</dbReference>
<dbReference type="AlphaFoldDB" id="A0A8S2SIY3"/>
<organism evidence="2 5">
    <name type="scientific">Rotaria magnacalcarata</name>
    <dbReference type="NCBI Taxonomy" id="392030"/>
    <lineage>
        <taxon>Eukaryota</taxon>
        <taxon>Metazoa</taxon>
        <taxon>Spiralia</taxon>
        <taxon>Gnathifera</taxon>
        <taxon>Rotifera</taxon>
        <taxon>Eurotatoria</taxon>
        <taxon>Bdelloidea</taxon>
        <taxon>Philodinida</taxon>
        <taxon>Philodinidae</taxon>
        <taxon>Rotaria</taxon>
    </lineage>
</organism>
<evidence type="ECO:0000313" key="4">
    <source>
        <dbReference type="EMBL" id="CAF5179768.1"/>
    </source>
</evidence>
<sequence>FSVIKASLKEALPLIRSLMFNTTDTYDIRRLFIELNNDLTMRMDQIEKEKQAPPETTTTSQSGAASSSETSTAPTNTGETNSCYENPLFKNMFYYY</sequence>